<organism evidence="1">
    <name type="scientific">Daucus carota subsp. sativus</name>
    <name type="common">Carrot</name>
    <dbReference type="NCBI Taxonomy" id="79200"/>
    <lineage>
        <taxon>Eukaryota</taxon>
        <taxon>Viridiplantae</taxon>
        <taxon>Streptophyta</taxon>
        <taxon>Embryophyta</taxon>
        <taxon>Tracheophyta</taxon>
        <taxon>Spermatophyta</taxon>
        <taxon>Magnoliopsida</taxon>
        <taxon>eudicotyledons</taxon>
        <taxon>Gunneridae</taxon>
        <taxon>Pentapetalae</taxon>
        <taxon>asterids</taxon>
        <taxon>campanulids</taxon>
        <taxon>Apiales</taxon>
        <taxon>Apiaceae</taxon>
        <taxon>Apioideae</taxon>
        <taxon>Scandiceae</taxon>
        <taxon>Daucinae</taxon>
        <taxon>Daucus</taxon>
        <taxon>Daucus sect. Daucus</taxon>
    </lineage>
</organism>
<dbReference type="AlphaFoldDB" id="A0A175YJS6"/>
<proteinExistence type="predicted"/>
<dbReference type="EMBL" id="LNRQ01000009">
    <property type="protein sequence ID" value="KZM83102.1"/>
    <property type="molecule type" value="Genomic_DNA"/>
</dbReference>
<evidence type="ECO:0000313" key="1">
    <source>
        <dbReference type="EMBL" id="KZM83102.1"/>
    </source>
</evidence>
<accession>A0A175YJS6</accession>
<gene>
    <name evidence="1" type="ORF">DCAR_030671</name>
</gene>
<protein>
    <submittedName>
        <fullName evidence="1">Uncharacterized protein</fullName>
    </submittedName>
</protein>
<dbReference type="Gramene" id="KZM83102">
    <property type="protein sequence ID" value="KZM83102"/>
    <property type="gene ID" value="DCAR_030671"/>
</dbReference>
<sequence length="146" mass="16799">MAGCENLLFTADETLFQIYCSIGGRIDIYLPMMDIPRWFWYQEPENSGFSFTMPATVPTSFIGIILWFNISCRTPTPYLSDFWAQVIAGTSFRNSWSCRTSLWKEVSQSWVSFIPQKQFPLYANERVSVRVKSGPLESIGAHLVYI</sequence>
<comment type="caution">
    <text evidence="1">The sequence shown here is derived from an EMBL/GenBank/DDBJ whole genome shotgun (WGS) entry which is preliminary data.</text>
</comment>
<reference evidence="1" key="1">
    <citation type="journal article" date="2016" name="Nat. Genet.">
        <title>A high-quality carrot genome assembly provides new insights into carotenoid accumulation and asterid genome evolution.</title>
        <authorList>
            <person name="Iorizzo M."/>
            <person name="Ellison S."/>
            <person name="Senalik D."/>
            <person name="Zeng P."/>
            <person name="Satapoomin P."/>
            <person name="Huang J."/>
            <person name="Bowman M."/>
            <person name="Iovene M."/>
            <person name="Sanseverino W."/>
            <person name="Cavagnaro P."/>
            <person name="Yildiz M."/>
            <person name="Macko-Podgorni A."/>
            <person name="Moranska E."/>
            <person name="Grzebelus E."/>
            <person name="Grzebelus D."/>
            <person name="Ashrafi H."/>
            <person name="Zheng Z."/>
            <person name="Cheng S."/>
            <person name="Spooner D."/>
            <person name="Van Deynze A."/>
            <person name="Simon P."/>
        </authorList>
    </citation>
    <scope>NUCLEOTIDE SEQUENCE [LARGE SCALE GENOMIC DNA]</scope>
    <source>
        <tissue evidence="1">Leaf</tissue>
    </source>
</reference>
<name>A0A175YJS6_DAUCS</name>